<feature type="domain" description="PAC" evidence="4">
    <location>
        <begin position="84"/>
        <end position="136"/>
    </location>
</feature>
<dbReference type="Gene3D" id="3.30.450.20">
    <property type="entry name" value="PAS domain"/>
    <property type="match status" value="2"/>
</dbReference>
<dbReference type="InterPro" id="IPR004089">
    <property type="entry name" value="MCPsignal_dom"/>
</dbReference>
<dbReference type="NCBIfam" id="TIGR00229">
    <property type="entry name" value="sensory_box"/>
    <property type="match status" value="2"/>
</dbReference>
<keyword evidence="6" id="KW-1185">Reference proteome</keyword>
<reference evidence="5 6" key="1">
    <citation type="submission" date="2019-12" db="EMBL/GenBank/DDBJ databases">
        <title>Genomic-based taxomic classification of the family Erythrobacteraceae.</title>
        <authorList>
            <person name="Xu L."/>
        </authorList>
    </citation>
    <scope>NUCLEOTIDE SEQUENCE [LARGE SCALE GENOMIC DNA]</scope>
    <source>
        <strain evidence="5 6">JCM 17468</strain>
    </source>
</reference>
<feature type="domain" description="Methyl-accepting transducer" evidence="2">
    <location>
        <begin position="275"/>
        <end position="349"/>
    </location>
</feature>
<dbReference type="SUPFAM" id="SSF55785">
    <property type="entry name" value="PYP-like sensor domain (PAS domain)"/>
    <property type="match status" value="2"/>
</dbReference>
<feature type="domain" description="PAS" evidence="3">
    <location>
        <begin position="153"/>
        <end position="177"/>
    </location>
</feature>
<dbReference type="Gene3D" id="6.10.250.3200">
    <property type="match status" value="1"/>
</dbReference>
<dbReference type="GO" id="GO:0016020">
    <property type="term" value="C:membrane"/>
    <property type="evidence" value="ECO:0007669"/>
    <property type="project" value="InterPro"/>
</dbReference>
<comment type="caution">
    <text evidence="5">The sequence shown here is derived from an EMBL/GenBank/DDBJ whole genome shotgun (WGS) entry which is preliminary data.</text>
</comment>
<dbReference type="Proteomes" id="UP000430272">
    <property type="component" value="Unassembled WGS sequence"/>
</dbReference>
<dbReference type="Pfam" id="PF00015">
    <property type="entry name" value="MCPsignal"/>
    <property type="match status" value="1"/>
</dbReference>
<feature type="domain" description="PAC" evidence="4">
    <location>
        <begin position="204"/>
        <end position="258"/>
    </location>
</feature>
<dbReference type="PANTHER" id="PTHR24422">
    <property type="entry name" value="CHEMOTAXIS PROTEIN METHYLTRANSFERASE"/>
    <property type="match status" value="1"/>
</dbReference>
<dbReference type="InterPro" id="IPR050903">
    <property type="entry name" value="Bact_Chemotaxis_MeTrfase"/>
</dbReference>
<dbReference type="GO" id="GO:0007165">
    <property type="term" value="P:signal transduction"/>
    <property type="evidence" value="ECO:0007669"/>
    <property type="project" value="UniProtKB-KW"/>
</dbReference>
<dbReference type="InterPro" id="IPR001610">
    <property type="entry name" value="PAC"/>
</dbReference>
<dbReference type="RefSeq" id="WP_160661036.1">
    <property type="nucleotide sequence ID" value="NZ_BAABDV010000001.1"/>
</dbReference>
<dbReference type="InterPro" id="IPR000700">
    <property type="entry name" value="PAS-assoc_C"/>
</dbReference>
<dbReference type="SMART" id="SM00086">
    <property type="entry name" value="PAC"/>
    <property type="match status" value="2"/>
</dbReference>
<protein>
    <submittedName>
        <fullName evidence="5">PAS domain S-box protein</fullName>
    </submittedName>
</protein>
<dbReference type="PANTHER" id="PTHR24422:SF10">
    <property type="entry name" value="CHEMOTAXIS PROTEIN METHYLTRANSFERASE 2"/>
    <property type="match status" value="1"/>
</dbReference>
<dbReference type="PROSITE" id="PS50111">
    <property type="entry name" value="CHEMOTAXIS_TRANSDUC_2"/>
    <property type="match status" value="1"/>
</dbReference>
<evidence type="ECO:0000313" key="5">
    <source>
        <dbReference type="EMBL" id="MXO54276.1"/>
    </source>
</evidence>
<gene>
    <name evidence="5" type="ORF">GRI47_09710</name>
</gene>
<name>A0A844Y8X6_9SPHN</name>
<dbReference type="InterPro" id="IPR013656">
    <property type="entry name" value="PAS_4"/>
</dbReference>
<evidence type="ECO:0000256" key="1">
    <source>
        <dbReference type="PROSITE-ProRule" id="PRU00284"/>
    </source>
</evidence>
<dbReference type="InterPro" id="IPR035965">
    <property type="entry name" value="PAS-like_dom_sf"/>
</dbReference>
<accession>A0A844Y8X6</accession>
<organism evidence="5 6">
    <name type="scientific">Qipengyuania pelagi</name>
    <dbReference type="NCBI Taxonomy" id="994320"/>
    <lineage>
        <taxon>Bacteria</taxon>
        <taxon>Pseudomonadati</taxon>
        <taxon>Pseudomonadota</taxon>
        <taxon>Alphaproteobacteria</taxon>
        <taxon>Sphingomonadales</taxon>
        <taxon>Erythrobacteraceae</taxon>
        <taxon>Qipengyuania</taxon>
    </lineage>
</organism>
<dbReference type="AlphaFoldDB" id="A0A844Y8X6"/>
<dbReference type="SUPFAM" id="SSF58104">
    <property type="entry name" value="Methyl-accepting chemotaxis protein (MCP) signaling domain"/>
    <property type="match status" value="1"/>
</dbReference>
<dbReference type="Pfam" id="PF08448">
    <property type="entry name" value="PAS_4"/>
    <property type="match status" value="2"/>
</dbReference>
<evidence type="ECO:0000259" key="3">
    <source>
        <dbReference type="PROSITE" id="PS50112"/>
    </source>
</evidence>
<dbReference type="InterPro" id="IPR000014">
    <property type="entry name" value="PAS"/>
</dbReference>
<dbReference type="PROSITE" id="PS50113">
    <property type="entry name" value="PAC"/>
    <property type="match status" value="2"/>
</dbReference>
<dbReference type="OrthoDB" id="354287at2"/>
<proteinExistence type="predicted"/>
<sequence>MEDANLDRATKVEAAWDAVNQSNLCAHFALDGTIVWANRLFLDAMGYQLEEIAGRHHSLFCTKDPSGSEKYRAFWRRLAAGQPDQGTYRRIAKDGSIVRLRANYSPVRSADGEVVGVLKVAADVTEEVLRQSRFQALSNAVRHSHAVIEFGLDGEILDANPVFLALFGYASEDLFGKHHRVLCKTGHAQSDDYRQFWERLRRGEHASGRYCRVDRKGQDVWIQATYNPVMDLEGKPVRIVKLATDITREVELETSVHSQLADSESLRAELGGQKDELERMLGEVQRIVTTISGIATQTQMLALNATIEAARAGEHGSGFSVVAREVKELANAARRSTDQAEQMLKNRAA</sequence>
<evidence type="ECO:0000259" key="2">
    <source>
        <dbReference type="PROSITE" id="PS50111"/>
    </source>
</evidence>
<keyword evidence="1" id="KW-0807">Transducer</keyword>
<evidence type="ECO:0000313" key="6">
    <source>
        <dbReference type="Proteomes" id="UP000430272"/>
    </source>
</evidence>
<dbReference type="EMBL" id="WTYD01000001">
    <property type="protein sequence ID" value="MXO54276.1"/>
    <property type="molecule type" value="Genomic_DNA"/>
</dbReference>
<dbReference type="PROSITE" id="PS50112">
    <property type="entry name" value="PAS"/>
    <property type="match status" value="1"/>
</dbReference>
<dbReference type="CDD" id="cd00130">
    <property type="entry name" value="PAS"/>
    <property type="match status" value="2"/>
</dbReference>
<evidence type="ECO:0000259" key="4">
    <source>
        <dbReference type="PROSITE" id="PS50113"/>
    </source>
</evidence>